<feature type="domain" description="Carbohydrate kinase FGGY N-terminal" evidence="5">
    <location>
        <begin position="4"/>
        <end position="248"/>
    </location>
</feature>
<dbReference type="GO" id="GO:0016773">
    <property type="term" value="F:phosphotransferase activity, alcohol group as acceptor"/>
    <property type="evidence" value="ECO:0007669"/>
    <property type="project" value="InterPro"/>
</dbReference>
<gene>
    <name evidence="7" type="ORF">GCM10011514_31950</name>
</gene>
<dbReference type="PANTHER" id="PTHR43095:SF2">
    <property type="entry name" value="GLUCONOKINASE"/>
    <property type="match status" value="1"/>
</dbReference>
<dbReference type="InterPro" id="IPR018483">
    <property type="entry name" value="Carb_kinase_FGGY_CS"/>
</dbReference>
<evidence type="ECO:0000259" key="5">
    <source>
        <dbReference type="Pfam" id="PF00370"/>
    </source>
</evidence>
<dbReference type="InterPro" id="IPR018485">
    <property type="entry name" value="FGGY_C"/>
</dbReference>
<dbReference type="InterPro" id="IPR050406">
    <property type="entry name" value="FGGY_Carb_Kinase"/>
</dbReference>
<name>A0A917DTG9_9BACT</name>
<dbReference type="EMBL" id="BMKK01000006">
    <property type="protein sequence ID" value="GGD65507.1"/>
    <property type="molecule type" value="Genomic_DNA"/>
</dbReference>
<evidence type="ECO:0000256" key="2">
    <source>
        <dbReference type="ARBA" id="ARBA00022679"/>
    </source>
</evidence>
<keyword evidence="8" id="KW-1185">Reference proteome</keyword>
<dbReference type="GO" id="GO:0005975">
    <property type="term" value="P:carbohydrate metabolic process"/>
    <property type="evidence" value="ECO:0007669"/>
    <property type="project" value="InterPro"/>
</dbReference>
<reference evidence="7" key="1">
    <citation type="journal article" date="2014" name="Int. J. Syst. Evol. Microbiol.">
        <title>Complete genome sequence of Corynebacterium casei LMG S-19264T (=DSM 44701T), isolated from a smear-ripened cheese.</title>
        <authorList>
            <consortium name="US DOE Joint Genome Institute (JGI-PGF)"/>
            <person name="Walter F."/>
            <person name="Albersmeier A."/>
            <person name="Kalinowski J."/>
            <person name="Ruckert C."/>
        </authorList>
    </citation>
    <scope>NUCLEOTIDE SEQUENCE</scope>
    <source>
        <strain evidence="7">CGMCC 1.15958</strain>
    </source>
</reference>
<accession>A0A917DTG9</accession>
<organism evidence="7 8">
    <name type="scientific">Emticicia aquatilis</name>
    <dbReference type="NCBI Taxonomy" id="1537369"/>
    <lineage>
        <taxon>Bacteria</taxon>
        <taxon>Pseudomonadati</taxon>
        <taxon>Bacteroidota</taxon>
        <taxon>Cytophagia</taxon>
        <taxon>Cytophagales</taxon>
        <taxon>Leadbetterellaceae</taxon>
        <taxon>Emticicia</taxon>
    </lineage>
</organism>
<evidence type="ECO:0000256" key="4">
    <source>
        <dbReference type="RuleBase" id="RU003733"/>
    </source>
</evidence>
<dbReference type="SUPFAM" id="SSF53067">
    <property type="entry name" value="Actin-like ATPase domain"/>
    <property type="match status" value="2"/>
</dbReference>
<dbReference type="Pfam" id="PF02782">
    <property type="entry name" value="FGGY_C"/>
    <property type="match status" value="1"/>
</dbReference>
<evidence type="ECO:0000313" key="8">
    <source>
        <dbReference type="Proteomes" id="UP000609064"/>
    </source>
</evidence>
<dbReference type="InterPro" id="IPR000577">
    <property type="entry name" value="Carb_kinase_FGGY"/>
</dbReference>
<dbReference type="AlphaFoldDB" id="A0A917DTG9"/>
<dbReference type="InterPro" id="IPR018484">
    <property type="entry name" value="FGGY_N"/>
</dbReference>
<protein>
    <submittedName>
        <fullName evidence="7">Gluconate kinase</fullName>
    </submittedName>
</protein>
<dbReference type="PROSITE" id="PS00445">
    <property type="entry name" value="FGGY_KINASES_2"/>
    <property type="match status" value="1"/>
</dbReference>
<dbReference type="Proteomes" id="UP000609064">
    <property type="component" value="Unassembled WGS sequence"/>
</dbReference>
<dbReference type="Pfam" id="PF00370">
    <property type="entry name" value="FGGY_N"/>
    <property type="match status" value="1"/>
</dbReference>
<keyword evidence="2 4" id="KW-0808">Transferase</keyword>
<dbReference type="PROSITE" id="PS00933">
    <property type="entry name" value="FGGY_KINASES_1"/>
    <property type="match status" value="1"/>
</dbReference>
<dbReference type="RefSeq" id="WP_188767263.1">
    <property type="nucleotide sequence ID" value="NZ_BMKK01000006.1"/>
</dbReference>
<sequence length="508" mass="56318">METIITIDIETTAVRVIAFDLKGKQIAARKGTYPTFHAQPDNSEQDPEQVFITVLFVLKGLLNDPAFTKKHKVLSIVFSSSMHSVLPIDKNGVPLGNAIIWADNRASKEATELKNSALGVEIYKATGTPIHPMSPLAKITWIKNHDPERFAKTSKFISLKEYILHQFTGEYLIDYSLASATGLFNIHELAWEQKSLNFAGISSSQLSQPTSIFNSELRLRPALAKSLRLSDKTKIIIGSSDGCLATLGSGVFGEGQATISITSSGAVRVAGKEVLHDEKQRFFNYILDKGHYISGGPTNNGGVAFEWFARQFGHFNNGLDFEDTIHDLFKEAAQVSAGANGLLFLPYLLGERAPLWNANARGVYFGINITHEQQHFVRATIEGILFEIYSIGKLLQSHRKIDNLYVNGTFATLPLWSQIISDMFGIQVNVNDNPDSANVGAAMLALTEMGVFSSLADAAKTIQSSIVYQPNRENHQKYQKFYAIFERLSYKLEEEFDLIAELQQNQGD</sequence>
<dbReference type="Gene3D" id="3.30.420.40">
    <property type="match status" value="2"/>
</dbReference>
<proteinExistence type="inferred from homology"/>
<evidence type="ECO:0000256" key="3">
    <source>
        <dbReference type="ARBA" id="ARBA00022777"/>
    </source>
</evidence>
<evidence type="ECO:0000259" key="6">
    <source>
        <dbReference type="Pfam" id="PF02782"/>
    </source>
</evidence>
<comment type="caution">
    <text evidence="7">The sequence shown here is derived from an EMBL/GenBank/DDBJ whole genome shotgun (WGS) entry which is preliminary data.</text>
</comment>
<evidence type="ECO:0000313" key="7">
    <source>
        <dbReference type="EMBL" id="GGD65507.1"/>
    </source>
</evidence>
<keyword evidence="3 4" id="KW-0418">Kinase</keyword>
<evidence type="ECO:0000256" key="1">
    <source>
        <dbReference type="ARBA" id="ARBA00009156"/>
    </source>
</evidence>
<comment type="similarity">
    <text evidence="1 4">Belongs to the FGGY kinase family.</text>
</comment>
<dbReference type="InterPro" id="IPR043129">
    <property type="entry name" value="ATPase_NBD"/>
</dbReference>
<feature type="domain" description="Carbohydrate kinase FGGY C-terminal" evidence="6">
    <location>
        <begin position="284"/>
        <end position="447"/>
    </location>
</feature>
<reference evidence="7" key="2">
    <citation type="submission" date="2020-09" db="EMBL/GenBank/DDBJ databases">
        <authorList>
            <person name="Sun Q."/>
            <person name="Zhou Y."/>
        </authorList>
    </citation>
    <scope>NUCLEOTIDE SEQUENCE</scope>
    <source>
        <strain evidence="7">CGMCC 1.15958</strain>
    </source>
</reference>
<dbReference type="CDD" id="cd07770">
    <property type="entry name" value="ASKHA_NBD_FGGY_GntK"/>
    <property type="match status" value="1"/>
</dbReference>
<dbReference type="PANTHER" id="PTHR43095">
    <property type="entry name" value="SUGAR KINASE"/>
    <property type="match status" value="1"/>
</dbReference>
<dbReference type="PIRSF" id="PIRSF000538">
    <property type="entry name" value="GlpK"/>
    <property type="match status" value="1"/>
</dbReference>
<dbReference type="GO" id="GO:0016301">
    <property type="term" value="F:kinase activity"/>
    <property type="evidence" value="ECO:0007669"/>
    <property type="project" value="UniProtKB-KW"/>
</dbReference>